<keyword evidence="11" id="KW-0548">Nucleotidyltransferase</keyword>
<dbReference type="NCBIfam" id="TIGR00455">
    <property type="entry name" value="apsK"/>
    <property type="match status" value="1"/>
</dbReference>
<comment type="catalytic activity">
    <reaction evidence="1 7">
        <text>adenosine 5'-phosphosulfate + ATP = 3'-phosphoadenylyl sulfate + ADP + H(+)</text>
        <dbReference type="Rhea" id="RHEA:24152"/>
        <dbReference type="ChEBI" id="CHEBI:15378"/>
        <dbReference type="ChEBI" id="CHEBI:30616"/>
        <dbReference type="ChEBI" id="CHEBI:58243"/>
        <dbReference type="ChEBI" id="CHEBI:58339"/>
        <dbReference type="ChEBI" id="CHEBI:456216"/>
        <dbReference type="EC" id="2.7.1.25"/>
    </reaction>
</comment>
<dbReference type="UniPathway" id="UPA00140">
    <property type="reaction ID" value="UER00205"/>
</dbReference>
<dbReference type="EMBL" id="SMCO01000004">
    <property type="protein sequence ID" value="TCV88107.1"/>
    <property type="molecule type" value="Genomic_DNA"/>
</dbReference>
<proteinExistence type="inferred from homology"/>
<evidence type="ECO:0000256" key="3">
    <source>
        <dbReference type="ARBA" id="ARBA00012121"/>
    </source>
</evidence>
<dbReference type="CDD" id="cd02027">
    <property type="entry name" value="APSK"/>
    <property type="match status" value="1"/>
</dbReference>
<evidence type="ECO:0000256" key="4">
    <source>
        <dbReference type="ARBA" id="ARBA00022679"/>
    </source>
</evidence>
<dbReference type="SUPFAM" id="SSF52540">
    <property type="entry name" value="P-loop containing nucleoside triphosphate hydrolases"/>
    <property type="match status" value="1"/>
</dbReference>
<evidence type="ECO:0000256" key="2">
    <source>
        <dbReference type="ARBA" id="ARBA00004806"/>
    </source>
</evidence>
<name>A0A4R3Y890_9PROT</name>
<dbReference type="InterPro" id="IPR025980">
    <property type="entry name" value="ATP-Sase_PUA-like_dom"/>
</dbReference>
<dbReference type="Proteomes" id="UP000295367">
    <property type="component" value="Unassembled WGS sequence"/>
</dbReference>
<keyword evidence="12" id="KW-1185">Reference proteome</keyword>
<evidence type="ECO:0000256" key="6">
    <source>
        <dbReference type="ARBA" id="ARBA00022840"/>
    </source>
</evidence>
<reference evidence="11 12" key="1">
    <citation type="submission" date="2019-03" db="EMBL/GenBank/DDBJ databases">
        <title>Genomic Encyclopedia of Type Strains, Phase IV (KMG-IV): sequencing the most valuable type-strain genomes for metagenomic binning, comparative biology and taxonomic classification.</title>
        <authorList>
            <person name="Goeker M."/>
        </authorList>
    </citation>
    <scope>NUCLEOTIDE SEQUENCE [LARGE SCALE GENOMIC DNA]</scope>
    <source>
        <strain evidence="11 12">DSM 100309</strain>
    </source>
</reference>
<feature type="binding site" evidence="7">
    <location>
        <begin position="404"/>
        <end position="411"/>
    </location>
    <ligand>
        <name>ATP</name>
        <dbReference type="ChEBI" id="CHEBI:30616"/>
    </ligand>
</feature>
<dbReference type="SUPFAM" id="SSF88697">
    <property type="entry name" value="PUA domain-like"/>
    <property type="match status" value="1"/>
</dbReference>
<dbReference type="InterPro" id="IPR059117">
    <property type="entry name" value="APS_kinase_dom"/>
</dbReference>
<dbReference type="InterPro" id="IPR050512">
    <property type="entry name" value="Sulf_AdTrans/APS_kinase"/>
</dbReference>
<evidence type="ECO:0000259" key="10">
    <source>
        <dbReference type="Pfam" id="PF14306"/>
    </source>
</evidence>
<dbReference type="Pfam" id="PF01747">
    <property type="entry name" value="ATP-sulfurylase"/>
    <property type="match status" value="1"/>
</dbReference>
<dbReference type="GO" id="GO:0010134">
    <property type="term" value="P:sulfate assimilation via adenylyl sulfate reduction"/>
    <property type="evidence" value="ECO:0007669"/>
    <property type="project" value="TreeGrafter"/>
</dbReference>
<dbReference type="PANTHER" id="PTHR42700:SF1">
    <property type="entry name" value="SULFATE ADENYLYLTRANSFERASE"/>
    <property type="match status" value="1"/>
</dbReference>
<dbReference type="AlphaFoldDB" id="A0A4R3Y890"/>
<keyword evidence="5 7" id="KW-0547">Nucleotide-binding</keyword>
<feature type="domain" description="Sulphate adenylyltransferase catalytic" evidence="9">
    <location>
        <begin position="176"/>
        <end position="388"/>
    </location>
</feature>
<dbReference type="SUPFAM" id="SSF52374">
    <property type="entry name" value="Nucleotidylyl transferase"/>
    <property type="match status" value="1"/>
</dbReference>
<dbReference type="GO" id="GO:0004781">
    <property type="term" value="F:sulfate adenylyltransferase (ATP) activity"/>
    <property type="evidence" value="ECO:0007669"/>
    <property type="project" value="InterPro"/>
</dbReference>
<evidence type="ECO:0000256" key="5">
    <source>
        <dbReference type="ARBA" id="ARBA00022741"/>
    </source>
</evidence>
<keyword evidence="6 7" id="KW-0067">ATP-binding</keyword>
<accession>A0A4R3Y890</accession>
<comment type="similarity">
    <text evidence="7">Belongs to the APS kinase family.</text>
</comment>
<evidence type="ECO:0000313" key="12">
    <source>
        <dbReference type="Proteomes" id="UP000295367"/>
    </source>
</evidence>
<sequence>MEAMDKLITPYGEKLVNLLVDQARAETLRHEAINFKSLDLNRRQQSDLELLLNGGYSPLTGFMNQADYSQVLNDMHLADRTFWPMPITLDISADMAATLSVGDQIALRDAEGFMLAVLSLEELWQPDKVFESQALFATDDPRNPGVAYLNSKVGTHYISGKLEGLSLPLRHDYPSLHQSPEELRKSFARRGWRRIIAYQSHQPLHRAQYEFTLRSAMAYEANLLIHPVIGSALPDHPEYFTLMRCYQAIMPRFPSATTDLALLPLHPRCSGMREILWKAIVQRNYGCTHLIVGGEHTNLGGTRRGMDLFQTDGKQANEAQRNIVGVELIPFPRMVYVEERAQHLPEEEVPKGMRTATLTGIELKRRLVEGLKIPDWFSYPEVLRELRNTYPDRSKQGFTIFFTGLSGAGKSTIAKILTTKLLEMGGRQITLLDGDVVRKNLSSELGFSREHRDINVRRIGYVASEITKNHGIAICAPIAPYQATRRDVRAMIEPYGGFFEIHVSTPLEVCESRDRKGLYAKARAGIVKEFTGISDPYEIPENPELLIDTTDISVEEAVQQILLKLEREGYLR</sequence>
<evidence type="ECO:0000259" key="9">
    <source>
        <dbReference type="Pfam" id="PF01747"/>
    </source>
</evidence>
<comment type="caution">
    <text evidence="7">Lacks conserved residue(s) required for the propagation of feature annotation.</text>
</comment>
<comment type="function">
    <text evidence="7">Catalyzes the synthesis of activated sulfate.</text>
</comment>
<keyword evidence="7" id="KW-0597">Phosphoprotein</keyword>
<evidence type="ECO:0000256" key="7">
    <source>
        <dbReference type="HAMAP-Rule" id="MF_00065"/>
    </source>
</evidence>
<dbReference type="InterPro" id="IPR027417">
    <property type="entry name" value="P-loop_NTPase"/>
</dbReference>
<dbReference type="HAMAP" id="MF_00065">
    <property type="entry name" value="Adenylyl_sulf_kinase"/>
    <property type="match status" value="1"/>
</dbReference>
<dbReference type="Pfam" id="PF14306">
    <property type="entry name" value="PUA_2"/>
    <property type="match status" value="1"/>
</dbReference>
<gene>
    <name evidence="7" type="primary">cysC</name>
    <name evidence="11" type="ORF">EDC63_10464</name>
</gene>
<dbReference type="GO" id="GO:0070814">
    <property type="term" value="P:hydrogen sulfide biosynthetic process"/>
    <property type="evidence" value="ECO:0007669"/>
    <property type="project" value="UniProtKB-UniRule"/>
</dbReference>
<evidence type="ECO:0000256" key="1">
    <source>
        <dbReference type="ARBA" id="ARBA00001823"/>
    </source>
</evidence>
<evidence type="ECO:0000259" key="8">
    <source>
        <dbReference type="Pfam" id="PF01583"/>
    </source>
</evidence>
<dbReference type="NCBIfam" id="NF004040">
    <property type="entry name" value="PRK05537.1"/>
    <property type="match status" value="1"/>
</dbReference>
<dbReference type="Gene3D" id="3.40.50.620">
    <property type="entry name" value="HUPs"/>
    <property type="match status" value="1"/>
</dbReference>
<dbReference type="GO" id="GO:0019379">
    <property type="term" value="P:sulfate assimilation, phosphoadenylyl sulfate reduction by phosphoadenylyl-sulfate reductase (thioredoxin)"/>
    <property type="evidence" value="ECO:0007669"/>
    <property type="project" value="TreeGrafter"/>
</dbReference>
<dbReference type="GO" id="GO:0004020">
    <property type="term" value="F:adenylylsulfate kinase activity"/>
    <property type="evidence" value="ECO:0007669"/>
    <property type="project" value="UniProtKB-UniRule"/>
</dbReference>
<comment type="pathway">
    <text evidence="2 7">Sulfur metabolism; hydrogen sulfide biosynthesis; sulfite from sulfate: step 2/3.</text>
</comment>
<dbReference type="RefSeq" id="WP_223248205.1">
    <property type="nucleotide sequence ID" value="NZ_BHVT01000019.1"/>
</dbReference>
<feature type="domain" description="APS kinase" evidence="8">
    <location>
        <begin position="396"/>
        <end position="548"/>
    </location>
</feature>
<comment type="caution">
    <text evidence="11">The sequence shown here is derived from an EMBL/GenBank/DDBJ whole genome shotgun (WGS) entry which is preliminary data.</text>
</comment>
<keyword evidence="4 7" id="KW-0808">Transferase</keyword>
<dbReference type="NCBIfam" id="NF003013">
    <property type="entry name" value="PRK03846.1"/>
    <property type="match status" value="1"/>
</dbReference>
<dbReference type="InterPro" id="IPR014729">
    <property type="entry name" value="Rossmann-like_a/b/a_fold"/>
</dbReference>
<dbReference type="PANTHER" id="PTHR42700">
    <property type="entry name" value="SULFATE ADENYLYLTRANSFERASE"/>
    <property type="match status" value="1"/>
</dbReference>
<dbReference type="InterPro" id="IPR015947">
    <property type="entry name" value="PUA-like_sf"/>
</dbReference>
<feature type="domain" description="ATP-sulfurylase PUA-like" evidence="10">
    <location>
        <begin position="8"/>
        <end position="165"/>
    </location>
</feature>
<evidence type="ECO:0000313" key="11">
    <source>
        <dbReference type="EMBL" id="TCV88107.1"/>
    </source>
</evidence>
<dbReference type="GO" id="GO:0005737">
    <property type="term" value="C:cytoplasm"/>
    <property type="evidence" value="ECO:0007669"/>
    <property type="project" value="TreeGrafter"/>
</dbReference>
<dbReference type="FunFam" id="3.40.50.300:FF:000802">
    <property type="entry name" value="Sulfate adenylyltransferase"/>
    <property type="match status" value="1"/>
</dbReference>
<dbReference type="InterPro" id="IPR002891">
    <property type="entry name" value="APS"/>
</dbReference>
<dbReference type="Gene3D" id="3.40.50.300">
    <property type="entry name" value="P-loop containing nucleotide triphosphate hydrolases"/>
    <property type="match status" value="1"/>
</dbReference>
<organism evidence="11 12">
    <name type="scientific">Sulfurirhabdus autotrophica</name>
    <dbReference type="NCBI Taxonomy" id="1706046"/>
    <lineage>
        <taxon>Bacteria</taxon>
        <taxon>Pseudomonadati</taxon>
        <taxon>Pseudomonadota</taxon>
        <taxon>Betaproteobacteria</taxon>
        <taxon>Nitrosomonadales</taxon>
        <taxon>Sulfuricellaceae</taxon>
        <taxon>Sulfurirhabdus</taxon>
    </lineage>
</organism>
<dbReference type="InterPro" id="IPR024951">
    <property type="entry name" value="Sulfurylase_cat_dom"/>
</dbReference>
<dbReference type="EC" id="2.7.1.25" evidence="3 7"/>
<protein>
    <recommendedName>
        <fullName evidence="3 7">Adenylyl-sulfate kinase</fullName>
        <ecNumber evidence="3 7">2.7.1.25</ecNumber>
    </recommendedName>
    <alternativeName>
        <fullName evidence="7">APS kinase</fullName>
    </alternativeName>
    <alternativeName>
        <fullName evidence="7">ATP adenosine-5'-phosphosulfate 3'-phosphotransferase</fullName>
    </alternativeName>
    <alternativeName>
        <fullName evidence="7">Adenosine-5'-phosphosulfate kinase</fullName>
    </alternativeName>
</protein>
<dbReference type="Gene3D" id="3.10.400.10">
    <property type="entry name" value="Sulfate adenylyltransferase"/>
    <property type="match status" value="1"/>
</dbReference>
<dbReference type="Pfam" id="PF01583">
    <property type="entry name" value="APS_kinase"/>
    <property type="match status" value="1"/>
</dbReference>
<keyword evidence="7" id="KW-0418">Kinase</keyword>
<dbReference type="GO" id="GO:0005524">
    <property type="term" value="F:ATP binding"/>
    <property type="evidence" value="ECO:0007669"/>
    <property type="project" value="UniProtKB-UniRule"/>
</dbReference>